<dbReference type="GO" id="GO:0006364">
    <property type="term" value="P:rRNA processing"/>
    <property type="evidence" value="ECO:0007669"/>
    <property type="project" value="TreeGrafter"/>
</dbReference>
<dbReference type="Proteomes" id="UP000003163">
    <property type="component" value="Unassembled WGS sequence"/>
</dbReference>
<dbReference type="OrthoDB" id="10262308at2759"/>
<dbReference type="PANTHER" id="PTHR45841">
    <property type="entry name" value="MRNA TURNOVER PROTEIN 4 MRTO4"/>
    <property type="match status" value="1"/>
</dbReference>
<dbReference type="InterPro" id="IPR040637">
    <property type="entry name" value="Ribosomal_uL10-like_insert"/>
</dbReference>
<dbReference type="InterPro" id="IPR043141">
    <property type="entry name" value="Ribosomal_uL10-like_sf"/>
</dbReference>
<dbReference type="FunCoup" id="J9DQS1">
    <property type="interactions" value="270"/>
</dbReference>
<dbReference type="Gene3D" id="3.30.70.1730">
    <property type="match status" value="1"/>
</dbReference>
<evidence type="ECO:0000256" key="1">
    <source>
        <dbReference type="ARBA" id="ARBA00008889"/>
    </source>
</evidence>
<comment type="similarity">
    <text evidence="1">Belongs to the universal ribosomal protein uL10 family.</text>
</comment>
<dbReference type="Pfam" id="PF00466">
    <property type="entry name" value="Ribosomal_L10"/>
    <property type="match status" value="1"/>
</dbReference>
<dbReference type="InterPro" id="IPR001790">
    <property type="entry name" value="Ribosomal_uL10"/>
</dbReference>
<dbReference type="AlphaFoldDB" id="J9DQS1"/>
<name>J9DQS1_EDHAE</name>
<keyword evidence="4" id="KW-1185">Reference proteome</keyword>
<evidence type="ECO:0000313" key="4">
    <source>
        <dbReference type="Proteomes" id="UP000003163"/>
    </source>
</evidence>
<dbReference type="InParanoid" id="J9DQS1"/>
<evidence type="ECO:0000313" key="3">
    <source>
        <dbReference type="EMBL" id="EJW03667.1"/>
    </source>
</evidence>
<dbReference type="GO" id="GO:0030687">
    <property type="term" value="C:preribosome, large subunit precursor"/>
    <property type="evidence" value="ECO:0007669"/>
    <property type="project" value="TreeGrafter"/>
</dbReference>
<reference evidence="3 4" key="1">
    <citation type="submission" date="2011-08" db="EMBL/GenBank/DDBJ databases">
        <authorList>
            <person name="Liu Z.J."/>
            <person name="Shi F.L."/>
            <person name="Lu J.Q."/>
            <person name="Li M."/>
            <person name="Wang Z.L."/>
        </authorList>
    </citation>
    <scope>NUCLEOTIDE SEQUENCE [LARGE SCALE GENOMIC DNA]</scope>
    <source>
        <strain evidence="3 4">USNM 41457</strain>
    </source>
</reference>
<evidence type="ECO:0000259" key="2">
    <source>
        <dbReference type="Pfam" id="PF17777"/>
    </source>
</evidence>
<dbReference type="OMA" id="CMTANTF"/>
<dbReference type="STRING" id="1003232.J9DQS1"/>
<dbReference type="GO" id="GO:0042273">
    <property type="term" value="P:ribosomal large subunit biogenesis"/>
    <property type="evidence" value="ECO:0007669"/>
    <property type="project" value="TreeGrafter"/>
</dbReference>
<dbReference type="Pfam" id="PF17777">
    <property type="entry name" value="RL10P_insert"/>
    <property type="match status" value="1"/>
</dbReference>
<dbReference type="EMBL" id="AFBI03000032">
    <property type="protein sequence ID" value="EJW03667.1"/>
    <property type="molecule type" value="Genomic_DNA"/>
</dbReference>
<dbReference type="Gene3D" id="3.90.105.20">
    <property type="match status" value="1"/>
</dbReference>
<dbReference type="GO" id="GO:0003723">
    <property type="term" value="F:RNA binding"/>
    <property type="evidence" value="ECO:0007669"/>
    <property type="project" value="TreeGrafter"/>
</dbReference>
<protein>
    <recommendedName>
        <fullName evidence="2">Large ribosomal subunit protein uL10-like insertion domain-containing protein</fullName>
    </recommendedName>
</protein>
<dbReference type="SUPFAM" id="SSF160369">
    <property type="entry name" value="Ribosomal protein L10-like"/>
    <property type="match status" value="1"/>
</dbReference>
<proteinExistence type="inferred from homology"/>
<gene>
    <name evidence="3" type="ORF">EDEG_02016</name>
</gene>
<comment type="caution">
    <text evidence="3">The sequence shown here is derived from an EMBL/GenBank/DDBJ whole genome shotgun (WGS) entry which is preliminary data.</text>
</comment>
<feature type="domain" description="Large ribosomal subunit protein uL10-like insertion" evidence="2">
    <location>
        <begin position="115"/>
        <end position="184"/>
    </location>
</feature>
<sequence>MAVAQKKKRNTKEYENSKILNLTKEYKNLLLVEATDQRSSFLQKLRDLVRVDSKIIFGKRKMLIKSLEATKISKINKLTTKMAGSFFLLFTNRDAQEMVKFISEIEVKGFLRPNEICSEDIVLPSGIVKINDSDVPVDFEKVLRRFNVPVVIQQGKVICQEEYKICEKDRKIDVSQSKLLRMFGYELAVLKLKVLEVFLFNEE</sequence>
<dbReference type="InterPro" id="IPR043164">
    <property type="entry name" value="Ribosomal_uL10-like_insert_sf"/>
</dbReference>
<reference evidence="4" key="2">
    <citation type="submission" date="2015-07" db="EMBL/GenBank/DDBJ databases">
        <title>Contrasting host-pathogen interactions and genome evolution in two generalist and specialist microsporidian pathogens of mosquitoes.</title>
        <authorList>
            <consortium name="The Broad Institute Genomics Platform"/>
            <consortium name="The Broad Institute Genome Sequencing Center for Infectious Disease"/>
            <person name="Cuomo C.A."/>
            <person name="Sanscrainte N.D."/>
            <person name="Goldberg J.M."/>
            <person name="Heiman D."/>
            <person name="Young S."/>
            <person name="Zeng Q."/>
            <person name="Becnel J.J."/>
            <person name="Birren B.W."/>
        </authorList>
    </citation>
    <scope>NUCLEOTIDE SEQUENCE [LARGE SCALE GENOMIC DNA]</scope>
    <source>
        <strain evidence="4">USNM 41457</strain>
    </source>
</reference>
<dbReference type="PANTHER" id="PTHR45841:SF1">
    <property type="entry name" value="MRNA TURNOVER PROTEIN 4 HOMOLOG"/>
    <property type="match status" value="1"/>
</dbReference>
<organism evidence="3 4">
    <name type="scientific">Edhazardia aedis (strain USNM 41457)</name>
    <name type="common">Microsporidian parasite</name>
    <dbReference type="NCBI Taxonomy" id="1003232"/>
    <lineage>
        <taxon>Eukaryota</taxon>
        <taxon>Fungi</taxon>
        <taxon>Fungi incertae sedis</taxon>
        <taxon>Microsporidia</taxon>
        <taxon>Edhazardia</taxon>
    </lineage>
</organism>
<accession>J9DQS1</accession>
<dbReference type="GO" id="GO:0005730">
    <property type="term" value="C:nucleolus"/>
    <property type="evidence" value="ECO:0007669"/>
    <property type="project" value="TreeGrafter"/>
</dbReference>
<dbReference type="GO" id="GO:0000956">
    <property type="term" value="P:nuclear-transcribed mRNA catabolic process"/>
    <property type="evidence" value="ECO:0007669"/>
    <property type="project" value="TreeGrafter"/>
</dbReference>
<dbReference type="HOGENOM" id="CLU_1348911_0_0_1"/>
<dbReference type="InterPro" id="IPR051742">
    <property type="entry name" value="Ribosome_Assembly_uL10"/>
</dbReference>
<dbReference type="VEuPathDB" id="MicrosporidiaDB:EDEG_02016"/>